<feature type="transmembrane region" description="Helical" evidence="1">
    <location>
        <begin position="45"/>
        <end position="67"/>
    </location>
</feature>
<reference evidence="2" key="1">
    <citation type="submission" date="2021-01" db="EMBL/GenBank/DDBJ databases">
        <authorList>
            <consortium name="Genoscope - CEA"/>
            <person name="William W."/>
        </authorList>
    </citation>
    <scope>NUCLEOTIDE SEQUENCE</scope>
</reference>
<sequence length="128" mass="15520">MDQSLIRMYCIKIIINILFRLYLQTTIFTYIIYNYTQLRYEQYEYNHLIYCITFRTSTFDLGSLIFFGSCKQYLIIKYFNGSITIKSNSKLGRYSINHYKLSQLRNIMSQIIIPMLDIQKTIQTYFNF</sequence>
<keyword evidence="3" id="KW-1185">Reference proteome</keyword>
<proteinExistence type="predicted"/>
<evidence type="ECO:0000256" key="1">
    <source>
        <dbReference type="SAM" id="Phobius"/>
    </source>
</evidence>
<evidence type="ECO:0000313" key="2">
    <source>
        <dbReference type="EMBL" id="CAD8146324.1"/>
    </source>
</evidence>
<gene>
    <name evidence="2" type="ORF">POCTA_138.1.T0180243</name>
</gene>
<comment type="caution">
    <text evidence="2">The sequence shown here is derived from an EMBL/GenBank/DDBJ whole genome shotgun (WGS) entry which is preliminary data.</text>
</comment>
<keyword evidence="1" id="KW-0472">Membrane</keyword>
<name>A0A8S1T5U7_PAROT</name>
<evidence type="ECO:0008006" key="4">
    <source>
        <dbReference type="Google" id="ProtNLM"/>
    </source>
</evidence>
<organism evidence="2 3">
    <name type="scientific">Paramecium octaurelia</name>
    <dbReference type="NCBI Taxonomy" id="43137"/>
    <lineage>
        <taxon>Eukaryota</taxon>
        <taxon>Sar</taxon>
        <taxon>Alveolata</taxon>
        <taxon>Ciliophora</taxon>
        <taxon>Intramacronucleata</taxon>
        <taxon>Oligohymenophorea</taxon>
        <taxon>Peniculida</taxon>
        <taxon>Parameciidae</taxon>
        <taxon>Paramecium</taxon>
    </lineage>
</organism>
<dbReference type="EMBL" id="CAJJDP010000018">
    <property type="protein sequence ID" value="CAD8146324.1"/>
    <property type="molecule type" value="Genomic_DNA"/>
</dbReference>
<protein>
    <recommendedName>
        <fullName evidence="4">Transmembrane protein</fullName>
    </recommendedName>
</protein>
<keyword evidence="1" id="KW-0812">Transmembrane</keyword>
<dbReference type="Proteomes" id="UP000683925">
    <property type="component" value="Unassembled WGS sequence"/>
</dbReference>
<accession>A0A8S1T5U7</accession>
<evidence type="ECO:0000313" key="3">
    <source>
        <dbReference type="Proteomes" id="UP000683925"/>
    </source>
</evidence>
<keyword evidence="1" id="KW-1133">Transmembrane helix</keyword>
<feature type="transmembrane region" description="Helical" evidence="1">
    <location>
        <begin position="9"/>
        <end position="33"/>
    </location>
</feature>
<dbReference type="AlphaFoldDB" id="A0A8S1T5U7"/>